<proteinExistence type="inferred from homology"/>
<reference evidence="7 8" key="1">
    <citation type="journal article" date="2015" name="Genome Biol. Evol.">
        <title>Comparative Genomics of a Bacterivorous Green Alga Reveals Evolutionary Causalities and Consequences of Phago-Mixotrophic Mode of Nutrition.</title>
        <authorList>
            <person name="Burns J.A."/>
            <person name="Paasch A."/>
            <person name="Narechania A."/>
            <person name="Kim E."/>
        </authorList>
    </citation>
    <scope>NUCLEOTIDE SEQUENCE [LARGE SCALE GENOMIC DNA]</scope>
    <source>
        <strain evidence="7 8">PLY_AMNH</strain>
    </source>
</reference>
<keyword evidence="5" id="KW-0460">Magnesium</keyword>
<dbReference type="EMBL" id="LGRX02015039">
    <property type="protein sequence ID" value="KAK3263790.1"/>
    <property type="molecule type" value="Genomic_DNA"/>
</dbReference>
<dbReference type="GO" id="GO:0008413">
    <property type="term" value="F:8-oxo-7,8-dihydroguanosine triphosphate pyrophosphatase activity"/>
    <property type="evidence" value="ECO:0007669"/>
    <property type="project" value="TreeGrafter"/>
</dbReference>
<evidence type="ECO:0000256" key="3">
    <source>
        <dbReference type="ARBA" id="ARBA00022723"/>
    </source>
</evidence>
<evidence type="ECO:0000256" key="5">
    <source>
        <dbReference type="ARBA" id="ARBA00022842"/>
    </source>
</evidence>
<dbReference type="GO" id="GO:0046872">
    <property type="term" value="F:metal ion binding"/>
    <property type="evidence" value="ECO:0007669"/>
    <property type="project" value="UniProtKB-KW"/>
</dbReference>
<dbReference type="Gene3D" id="3.90.79.10">
    <property type="entry name" value="Nucleoside Triphosphate Pyrophosphohydrolase"/>
    <property type="match status" value="1"/>
</dbReference>
<comment type="cofactor">
    <cofactor evidence="1">
        <name>Mg(2+)</name>
        <dbReference type="ChEBI" id="CHEBI:18420"/>
    </cofactor>
</comment>
<dbReference type="InterPro" id="IPR015797">
    <property type="entry name" value="NUDIX_hydrolase-like_dom_sf"/>
</dbReference>
<gene>
    <name evidence="7" type="ORF">CYMTET_27432</name>
</gene>
<comment type="similarity">
    <text evidence="2">Belongs to the Nudix hydrolase family.</text>
</comment>
<dbReference type="AlphaFoldDB" id="A0AAE0FQG3"/>
<dbReference type="SUPFAM" id="SSF55811">
    <property type="entry name" value="Nudix"/>
    <property type="match status" value="1"/>
</dbReference>
<evidence type="ECO:0000256" key="4">
    <source>
        <dbReference type="ARBA" id="ARBA00022801"/>
    </source>
</evidence>
<dbReference type="Proteomes" id="UP001190700">
    <property type="component" value="Unassembled WGS sequence"/>
</dbReference>
<dbReference type="GO" id="GO:0005737">
    <property type="term" value="C:cytoplasm"/>
    <property type="evidence" value="ECO:0007669"/>
    <property type="project" value="TreeGrafter"/>
</dbReference>
<organism evidence="7 8">
    <name type="scientific">Cymbomonas tetramitiformis</name>
    <dbReference type="NCBI Taxonomy" id="36881"/>
    <lineage>
        <taxon>Eukaryota</taxon>
        <taxon>Viridiplantae</taxon>
        <taxon>Chlorophyta</taxon>
        <taxon>Pyramimonadophyceae</taxon>
        <taxon>Pyramimonadales</taxon>
        <taxon>Pyramimonadaceae</taxon>
        <taxon>Cymbomonas</taxon>
    </lineage>
</organism>
<dbReference type="CDD" id="cd04690">
    <property type="entry name" value="NUDIX_Hydrolase"/>
    <property type="match status" value="1"/>
</dbReference>
<evidence type="ECO:0000259" key="6">
    <source>
        <dbReference type="PROSITE" id="PS51462"/>
    </source>
</evidence>
<evidence type="ECO:0000313" key="7">
    <source>
        <dbReference type="EMBL" id="KAK3263790.1"/>
    </source>
</evidence>
<comment type="caution">
    <text evidence="7">The sequence shown here is derived from an EMBL/GenBank/DDBJ whole genome shotgun (WGS) entry which is preliminary data.</text>
</comment>
<keyword evidence="8" id="KW-1185">Reference proteome</keyword>
<dbReference type="InterPro" id="IPR000086">
    <property type="entry name" value="NUDIX_hydrolase_dom"/>
</dbReference>
<dbReference type="PROSITE" id="PS51462">
    <property type="entry name" value="NUDIX"/>
    <property type="match status" value="1"/>
</dbReference>
<evidence type="ECO:0000313" key="8">
    <source>
        <dbReference type="Proteomes" id="UP001190700"/>
    </source>
</evidence>
<protein>
    <recommendedName>
        <fullName evidence="6">Nudix hydrolase domain-containing protein</fullName>
    </recommendedName>
</protein>
<dbReference type="PANTHER" id="PTHR43758:SF2">
    <property type="entry name" value="OXIDIZED PURINE NUCLEOSIDE TRIPHOSPHATE HYDROLASE"/>
    <property type="match status" value="1"/>
</dbReference>
<dbReference type="GO" id="GO:0042262">
    <property type="term" value="P:DNA protection"/>
    <property type="evidence" value="ECO:0007669"/>
    <property type="project" value="TreeGrafter"/>
</dbReference>
<evidence type="ECO:0000256" key="2">
    <source>
        <dbReference type="ARBA" id="ARBA00005582"/>
    </source>
</evidence>
<evidence type="ECO:0000256" key="1">
    <source>
        <dbReference type="ARBA" id="ARBA00001946"/>
    </source>
</evidence>
<keyword evidence="3" id="KW-0479">Metal-binding</keyword>
<accession>A0AAE0FQG3</accession>
<sequence>MFSCSHHRIFPVEAAKRIYYQQAGSRDYGAVLCRAAVCVPNRFESCPQGRLGLDPSYTVGTGRRRIHQVRTGCSFFRGLSSNTQQTRATDPRTSATSMAFIDKLALILISNRKTLVARSRGKEVFFTPGGKREPGESDEEALVREVIEELAVEVVTSTIKPYGTFQAQAFGKPEGTMVRITCFTADYKGTLTPSSEIDELKWISSSERHKTTITGQMILDDLKAKDLID</sequence>
<dbReference type="PANTHER" id="PTHR43758">
    <property type="entry name" value="7,8-DIHYDRO-8-OXOGUANINE TRIPHOSPHATASE"/>
    <property type="match status" value="1"/>
</dbReference>
<feature type="domain" description="Nudix hydrolase" evidence="6">
    <location>
        <begin position="91"/>
        <end position="229"/>
    </location>
</feature>
<name>A0AAE0FQG3_9CHLO</name>
<dbReference type="Pfam" id="PF00293">
    <property type="entry name" value="NUDIX"/>
    <property type="match status" value="1"/>
</dbReference>
<keyword evidence="4" id="KW-0378">Hydrolase</keyword>